<reference evidence="2 3" key="1">
    <citation type="journal article" date="2024" name="Commun. Biol.">
        <title>Comparative genomic analysis of thermophilic fungi reveals convergent evolutionary adaptations and gene losses.</title>
        <authorList>
            <person name="Steindorff A.S."/>
            <person name="Aguilar-Pontes M.V."/>
            <person name="Robinson A.J."/>
            <person name="Andreopoulos B."/>
            <person name="LaButti K."/>
            <person name="Kuo A."/>
            <person name="Mondo S."/>
            <person name="Riley R."/>
            <person name="Otillar R."/>
            <person name="Haridas S."/>
            <person name="Lipzen A."/>
            <person name="Grimwood J."/>
            <person name="Schmutz J."/>
            <person name="Clum A."/>
            <person name="Reid I.D."/>
            <person name="Moisan M.C."/>
            <person name="Butler G."/>
            <person name="Nguyen T.T.M."/>
            <person name="Dewar K."/>
            <person name="Conant G."/>
            <person name="Drula E."/>
            <person name="Henrissat B."/>
            <person name="Hansel C."/>
            <person name="Singer S."/>
            <person name="Hutchinson M.I."/>
            <person name="de Vries R.P."/>
            <person name="Natvig D.O."/>
            <person name="Powell A.J."/>
            <person name="Tsang A."/>
            <person name="Grigoriev I.V."/>
        </authorList>
    </citation>
    <scope>NUCLEOTIDE SEQUENCE [LARGE SCALE GENOMIC DNA]</scope>
    <source>
        <strain evidence="2 3">CBS 494.80</strain>
    </source>
</reference>
<accession>A0ABR4CZ66</accession>
<proteinExistence type="predicted"/>
<evidence type="ECO:0000256" key="1">
    <source>
        <dbReference type="SAM" id="Coils"/>
    </source>
</evidence>
<feature type="coiled-coil region" evidence="1">
    <location>
        <begin position="251"/>
        <end position="278"/>
    </location>
</feature>
<evidence type="ECO:0000313" key="2">
    <source>
        <dbReference type="EMBL" id="KAL2074867.1"/>
    </source>
</evidence>
<sequence length="505" mass="57436">MDAVVEKANMDEFLAFVKILEGGDWAVESEVERLFNELLRLSESEGREQEKVVTEFKEAKTLIFATYSEIDKIQMNVESKAYGSEISLPNSAVEAVKRREKLLNYLINMQFSGLVLRFEEKMEQAYRSSAREKEMCLSSALKMINILDLSQQYGLWGYKGEFLERYPPRILCTCAQELAKAKRLSLPAGSFMNTNRCVLLNDEDITSLKQPIPIIVNDTEKCDKSIASVLNVKLNGSDTKSSQSSSAPEGSDAQAEKITALKLELENAKSKLAFAQTKTSHLQGHLVALQQEFDAKTVVHSNMEDEKRTLYKENIELEICAEFCAEVVAGWFEGGKERFLDGRLKSLSSRGRPDHRVISQRNSRVHGGNLRLAKALFDHGLLKTDKDRREFRFRFGCNPTDNIINHKEIEIRELKAAGVNVFIGTELSYLRNKASNQRWNEIFVEFEALQEDSRSDIQGRKKSQSEQAKLFDDDPVVEKLLIELRGIYNETLKDFKSQTRVAARS</sequence>
<organism evidence="2 3">
    <name type="scientific">Oculimacula yallundae</name>
    <dbReference type="NCBI Taxonomy" id="86028"/>
    <lineage>
        <taxon>Eukaryota</taxon>
        <taxon>Fungi</taxon>
        <taxon>Dikarya</taxon>
        <taxon>Ascomycota</taxon>
        <taxon>Pezizomycotina</taxon>
        <taxon>Leotiomycetes</taxon>
        <taxon>Helotiales</taxon>
        <taxon>Ploettnerulaceae</taxon>
        <taxon>Oculimacula</taxon>
    </lineage>
</organism>
<keyword evidence="1" id="KW-0175">Coiled coil</keyword>
<keyword evidence="3" id="KW-1185">Reference proteome</keyword>
<gene>
    <name evidence="2" type="ORF">VTL71DRAFT_8646</name>
</gene>
<evidence type="ECO:0000313" key="3">
    <source>
        <dbReference type="Proteomes" id="UP001595075"/>
    </source>
</evidence>
<protein>
    <submittedName>
        <fullName evidence="2">Uncharacterized protein</fullName>
    </submittedName>
</protein>
<dbReference type="EMBL" id="JAZHXI010000002">
    <property type="protein sequence ID" value="KAL2074867.1"/>
    <property type="molecule type" value="Genomic_DNA"/>
</dbReference>
<dbReference type="Proteomes" id="UP001595075">
    <property type="component" value="Unassembled WGS sequence"/>
</dbReference>
<comment type="caution">
    <text evidence="2">The sequence shown here is derived from an EMBL/GenBank/DDBJ whole genome shotgun (WGS) entry which is preliminary data.</text>
</comment>
<name>A0ABR4CZ66_9HELO</name>